<reference evidence="3" key="1">
    <citation type="submission" date="2016-11" db="UniProtKB">
        <authorList>
            <consortium name="WormBaseParasite"/>
        </authorList>
    </citation>
    <scope>IDENTIFICATION</scope>
</reference>
<dbReference type="AlphaFoldDB" id="A0A1I7XYY0"/>
<feature type="compositionally biased region" description="Low complexity" evidence="1">
    <location>
        <begin position="211"/>
        <end position="225"/>
    </location>
</feature>
<proteinExistence type="predicted"/>
<organism evidence="2 3">
    <name type="scientific">Steinernema glaseri</name>
    <dbReference type="NCBI Taxonomy" id="37863"/>
    <lineage>
        <taxon>Eukaryota</taxon>
        <taxon>Metazoa</taxon>
        <taxon>Ecdysozoa</taxon>
        <taxon>Nematoda</taxon>
        <taxon>Chromadorea</taxon>
        <taxon>Rhabditida</taxon>
        <taxon>Tylenchina</taxon>
        <taxon>Panagrolaimomorpha</taxon>
        <taxon>Strongyloidoidea</taxon>
        <taxon>Steinernematidae</taxon>
        <taxon>Steinernema</taxon>
    </lineage>
</organism>
<feature type="region of interest" description="Disordered" evidence="1">
    <location>
        <begin position="186"/>
        <end position="226"/>
    </location>
</feature>
<feature type="region of interest" description="Disordered" evidence="1">
    <location>
        <begin position="69"/>
        <end position="91"/>
    </location>
</feature>
<name>A0A1I7XYY0_9BILA</name>
<accession>A0A1I7XYY0</accession>
<keyword evidence="2" id="KW-1185">Reference proteome</keyword>
<dbReference type="Proteomes" id="UP000095287">
    <property type="component" value="Unplaced"/>
</dbReference>
<dbReference type="WBParaSite" id="L893_g11030.t1">
    <property type="protein sequence ID" value="L893_g11030.t1"/>
    <property type="gene ID" value="L893_g11030"/>
</dbReference>
<evidence type="ECO:0000313" key="2">
    <source>
        <dbReference type="Proteomes" id="UP000095287"/>
    </source>
</evidence>
<sequence>MACAAWLNSETTMEQFFYPRMVLFLCSDHHPHSVNTVEDHLDLIMKIVFLTAALVAFVAAQQVRVAPNTSRTPLSQQATAQGVNPNQKKGDGAVYGPPQMFSVQFPGFQPVPQPKIVCDFESSVLILKESTSQGPYGQSQFLARRAKCADIAVHDTESCTSCCRMTARSRFPTVSTEKVEGLLVDNFEEDSEQEHPGNPSGGDRKDKVKRSVASSRGSSASNNVRCMCCGPRPAPVPQYPLSQFPLYGR</sequence>
<protein>
    <submittedName>
        <fullName evidence="3">Secreted protein</fullName>
    </submittedName>
</protein>
<feature type="compositionally biased region" description="Polar residues" evidence="1">
    <location>
        <begin position="69"/>
        <end position="87"/>
    </location>
</feature>
<evidence type="ECO:0000313" key="3">
    <source>
        <dbReference type="WBParaSite" id="L893_g11030.t1"/>
    </source>
</evidence>
<evidence type="ECO:0000256" key="1">
    <source>
        <dbReference type="SAM" id="MobiDB-lite"/>
    </source>
</evidence>